<evidence type="ECO:0000313" key="12">
    <source>
        <dbReference type="Proteomes" id="UP000180175"/>
    </source>
</evidence>
<dbReference type="AlphaFoldDB" id="A0A1S2MH38"/>
<dbReference type="PRINTS" id="PR00344">
    <property type="entry name" value="BCTRLSENSOR"/>
</dbReference>
<dbReference type="EMBL" id="CP063356">
    <property type="protein sequence ID" value="QOY36561.1"/>
    <property type="molecule type" value="Genomic_DNA"/>
</dbReference>
<dbReference type="PROSITE" id="PS50109">
    <property type="entry name" value="HIS_KIN"/>
    <property type="match status" value="1"/>
</dbReference>
<evidence type="ECO:0000256" key="6">
    <source>
        <dbReference type="ARBA" id="ARBA00022777"/>
    </source>
</evidence>
<reference evidence="11 12" key="2">
    <citation type="journal article" date="2017" name="Genome Announc.">
        <title>Draft Genome Sequences of Four Alkaliphilic Bacteria Belonging to the Anaerobacillus Genus.</title>
        <authorList>
            <person name="Bassil N.M."/>
            <person name="Lloyd J.R."/>
        </authorList>
    </citation>
    <scope>NUCLEOTIDE SEQUENCE [LARGE SCALE GENOMIC DNA]</scope>
    <source>
        <strain evidence="11 12">NB2006</strain>
    </source>
</reference>
<dbReference type="GO" id="GO:0000155">
    <property type="term" value="F:phosphorelay sensor kinase activity"/>
    <property type="evidence" value="ECO:0007669"/>
    <property type="project" value="InterPro"/>
</dbReference>
<dbReference type="InterPro" id="IPR018984">
    <property type="entry name" value="Histidine_kinase_N"/>
</dbReference>
<dbReference type="PANTHER" id="PTHR43065:SF10">
    <property type="entry name" value="PEROXIDE STRESS-ACTIVATED HISTIDINE KINASE MAK3"/>
    <property type="match status" value="1"/>
</dbReference>
<dbReference type="InterPro" id="IPR003594">
    <property type="entry name" value="HATPase_dom"/>
</dbReference>
<dbReference type="InterPro" id="IPR036097">
    <property type="entry name" value="HisK_dim/P_sf"/>
</dbReference>
<dbReference type="KEGG" id="aia:AWH56_002450"/>
<dbReference type="Gene3D" id="1.10.490.70">
    <property type="entry name" value="Histidine kinase N-terminal domain"/>
    <property type="match status" value="1"/>
</dbReference>
<keyword evidence="8" id="KW-0902">Two-component regulatory system</keyword>
<name>A0A1S2MH38_9BACI</name>
<keyword evidence="4" id="KW-0808">Transferase</keyword>
<dbReference type="EC" id="2.7.13.3" evidence="2"/>
<reference evidence="10 12" key="1">
    <citation type="submission" date="2016-10" db="EMBL/GenBank/DDBJ databases">
        <title>Draft genome sequences of four alkaliphilic bacteria belonging to the Anaerobacillus genus.</title>
        <authorList>
            <person name="Bassil N.M."/>
            <person name="Lloyd J.R."/>
        </authorList>
    </citation>
    <scope>NUCLEOTIDE SEQUENCE [LARGE SCALE GENOMIC DNA]</scope>
    <source>
        <strain evidence="10 12">NB2006</strain>
    </source>
</reference>
<dbReference type="Proteomes" id="UP000180175">
    <property type="component" value="Chromosome"/>
</dbReference>
<evidence type="ECO:0000256" key="1">
    <source>
        <dbReference type="ARBA" id="ARBA00000085"/>
    </source>
</evidence>
<evidence type="ECO:0000256" key="5">
    <source>
        <dbReference type="ARBA" id="ARBA00022741"/>
    </source>
</evidence>
<evidence type="ECO:0000313" key="10">
    <source>
        <dbReference type="EMBL" id="OIJ23247.1"/>
    </source>
</evidence>
<dbReference type="RefSeq" id="WP_071315588.1">
    <property type="nucleotide sequence ID" value="NZ_CP063356.2"/>
</dbReference>
<dbReference type="InterPro" id="IPR003661">
    <property type="entry name" value="HisK_dim/P_dom"/>
</dbReference>
<organism evidence="10 12">
    <name type="scientific">Anaerobacillus isosaccharinicus</name>
    <dbReference type="NCBI Taxonomy" id="1532552"/>
    <lineage>
        <taxon>Bacteria</taxon>
        <taxon>Bacillati</taxon>
        <taxon>Bacillota</taxon>
        <taxon>Bacilli</taxon>
        <taxon>Bacillales</taxon>
        <taxon>Bacillaceae</taxon>
        <taxon>Anaerobacillus</taxon>
    </lineage>
</organism>
<dbReference type="SUPFAM" id="SSF55874">
    <property type="entry name" value="ATPase domain of HSP90 chaperone/DNA topoisomerase II/histidine kinase"/>
    <property type="match status" value="1"/>
</dbReference>
<dbReference type="Pfam" id="PF09385">
    <property type="entry name" value="HisK_N"/>
    <property type="match status" value="1"/>
</dbReference>
<proteinExistence type="predicted"/>
<evidence type="ECO:0000313" key="11">
    <source>
        <dbReference type="EMBL" id="QOY36561.1"/>
    </source>
</evidence>
<protein>
    <recommendedName>
        <fullName evidence="2">histidine kinase</fullName>
        <ecNumber evidence="2">2.7.13.3</ecNumber>
    </recommendedName>
</protein>
<keyword evidence="6 10" id="KW-0418">Kinase</keyword>
<dbReference type="SMART" id="SM00388">
    <property type="entry name" value="HisKA"/>
    <property type="match status" value="1"/>
</dbReference>
<dbReference type="EMBL" id="LQXD01000003">
    <property type="protein sequence ID" value="OIJ23247.1"/>
    <property type="molecule type" value="Genomic_DNA"/>
</dbReference>
<gene>
    <name evidence="11" type="ORF">AWH56_002450</name>
    <name evidence="10" type="ORF">AWH56_02000</name>
</gene>
<evidence type="ECO:0000256" key="8">
    <source>
        <dbReference type="ARBA" id="ARBA00023012"/>
    </source>
</evidence>
<dbReference type="CDD" id="cd00082">
    <property type="entry name" value="HisKA"/>
    <property type="match status" value="1"/>
</dbReference>
<keyword evidence="5" id="KW-0547">Nucleotide-binding</keyword>
<evidence type="ECO:0000259" key="9">
    <source>
        <dbReference type="PROSITE" id="PS50109"/>
    </source>
</evidence>
<dbReference type="OrthoDB" id="9815750at2"/>
<dbReference type="SUPFAM" id="SSF47384">
    <property type="entry name" value="Homodimeric domain of signal transducing histidine kinase"/>
    <property type="match status" value="1"/>
</dbReference>
<evidence type="ECO:0000256" key="4">
    <source>
        <dbReference type="ARBA" id="ARBA00022679"/>
    </source>
</evidence>
<dbReference type="PANTHER" id="PTHR43065">
    <property type="entry name" value="SENSOR HISTIDINE KINASE"/>
    <property type="match status" value="1"/>
</dbReference>
<evidence type="ECO:0000256" key="7">
    <source>
        <dbReference type="ARBA" id="ARBA00022840"/>
    </source>
</evidence>
<comment type="catalytic activity">
    <reaction evidence="1">
        <text>ATP + protein L-histidine = ADP + protein N-phospho-L-histidine.</text>
        <dbReference type="EC" id="2.7.13.3"/>
    </reaction>
</comment>
<dbReference type="Gene3D" id="3.30.565.10">
    <property type="entry name" value="Histidine kinase-like ATPase, C-terminal domain"/>
    <property type="match status" value="1"/>
</dbReference>
<keyword evidence="12" id="KW-1185">Reference proteome</keyword>
<sequence length="380" mass="44024">MNGISTYTNLIEFLDNNETNFIEEWWQTIQLQQYDVNIDMVKQNGLLMYRLIKTTLTENIPENDLKSLAYKVAKERVEAKINIGDFVHNVNLGRTIIIKHVFLTALDKEQLREAIEQINTSFDLFCYYAVKKYTVLKEEEIQEKNLLLNETHKVKLTLLGQMSSSFVHEFRNPLTAVMGFIKLLKTDYPTLKYLDIIDHELEQLKFRITQFLHTSKNEGAQEQRKEMVTVQHILEEIVKFLYPSIVDNDVNVITNYGPDAQMVANKNELKQVFLNILMNSIDAITKKEKPKEIYVNTSTNDGYIIIDFSNNGPLIPDETIEVIFEPFYTTKELGTGIGLFVCRKIIEKHNGTIACCSNEEMTTFSIRLPILQKDTSNIQE</sequence>
<dbReference type="GO" id="GO:0005524">
    <property type="term" value="F:ATP binding"/>
    <property type="evidence" value="ECO:0007669"/>
    <property type="project" value="UniProtKB-KW"/>
</dbReference>
<dbReference type="SMART" id="SM00387">
    <property type="entry name" value="HATPase_c"/>
    <property type="match status" value="1"/>
</dbReference>
<dbReference type="Pfam" id="PF02518">
    <property type="entry name" value="HATPase_c"/>
    <property type="match status" value="1"/>
</dbReference>
<keyword evidence="3" id="KW-0597">Phosphoprotein</keyword>
<dbReference type="Pfam" id="PF00512">
    <property type="entry name" value="HisKA"/>
    <property type="match status" value="1"/>
</dbReference>
<dbReference type="InterPro" id="IPR005467">
    <property type="entry name" value="His_kinase_dom"/>
</dbReference>
<evidence type="ECO:0000256" key="3">
    <source>
        <dbReference type="ARBA" id="ARBA00022553"/>
    </source>
</evidence>
<dbReference type="InterPro" id="IPR036890">
    <property type="entry name" value="HATPase_C_sf"/>
</dbReference>
<accession>A0A1S2MH38</accession>
<reference evidence="11 12" key="3">
    <citation type="journal article" date="2019" name="Int. J. Syst. Evol. Microbiol.">
        <title>Anaerobacillus isosaccharinicus sp. nov., an alkaliphilic bacterium which degrades isosaccharinic acid.</title>
        <authorList>
            <person name="Bassil N.M."/>
            <person name="Lloyd J.R."/>
        </authorList>
    </citation>
    <scope>NUCLEOTIDE SEQUENCE [LARGE SCALE GENOMIC DNA]</scope>
    <source>
        <strain evidence="11 12">NB2006</strain>
    </source>
</reference>
<dbReference type="InterPro" id="IPR004358">
    <property type="entry name" value="Sig_transdc_His_kin-like_C"/>
</dbReference>
<keyword evidence="7" id="KW-0067">ATP-binding</keyword>
<dbReference type="Gene3D" id="1.10.287.130">
    <property type="match status" value="1"/>
</dbReference>
<feature type="domain" description="Histidine kinase" evidence="9">
    <location>
        <begin position="165"/>
        <end position="372"/>
    </location>
</feature>
<reference evidence="11" key="4">
    <citation type="submission" date="2020-10" db="EMBL/GenBank/DDBJ databases">
        <authorList>
            <person name="Bassil N.M."/>
            <person name="Lloyd J.R."/>
        </authorList>
    </citation>
    <scope>NUCLEOTIDE SEQUENCE</scope>
    <source>
        <strain evidence="11">NB2006</strain>
    </source>
</reference>
<evidence type="ECO:0000256" key="2">
    <source>
        <dbReference type="ARBA" id="ARBA00012438"/>
    </source>
</evidence>